<accession>A0A6C7E2V4</accession>
<evidence type="ECO:0000313" key="3">
    <source>
        <dbReference type="Proteomes" id="UP000011863"/>
    </source>
</evidence>
<evidence type="ECO:0000313" key="2">
    <source>
        <dbReference type="EMBL" id="BAN02354.1"/>
    </source>
</evidence>
<feature type="transmembrane region" description="Helical" evidence="1">
    <location>
        <begin position="344"/>
        <end position="363"/>
    </location>
</feature>
<proteinExistence type="predicted"/>
<keyword evidence="3" id="KW-1185">Reference proteome</keyword>
<dbReference type="AlphaFoldDB" id="A0A6C7E2V4"/>
<dbReference type="EMBL" id="AP012057">
    <property type="protein sequence ID" value="BAN02354.1"/>
    <property type="molecule type" value="Genomic_DNA"/>
</dbReference>
<feature type="transmembrane region" description="Helical" evidence="1">
    <location>
        <begin position="148"/>
        <end position="165"/>
    </location>
</feature>
<gene>
    <name evidence="2" type="ORF">YM304_20400</name>
</gene>
<dbReference type="InterPro" id="IPR018650">
    <property type="entry name" value="STSV1_Orf64"/>
</dbReference>
<organism evidence="2 3">
    <name type="scientific">Ilumatobacter coccineus (strain NBRC 103263 / KCTC 29153 / YM16-304)</name>
    <dbReference type="NCBI Taxonomy" id="1313172"/>
    <lineage>
        <taxon>Bacteria</taxon>
        <taxon>Bacillati</taxon>
        <taxon>Actinomycetota</taxon>
        <taxon>Acidimicrobiia</taxon>
        <taxon>Acidimicrobiales</taxon>
        <taxon>Ilumatobacteraceae</taxon>
        <taxon>Ilumatobacter</taxon>
    </lineage>
</organism>
<reference evidence="2 3" key="1">
    <citation type="journal article" date="2013" name="Int. J. Syst. Evol. Microbiol.">
        <title>Ilumatobacter nonamiense sp. nov. and Ilumatobacter coccineum sp. nov., isolated from seashore sand.</title>
        <authorList>
            <person name="Matsumoto A."/>
            <person name="Kasai H."/>
            <person name="Matsuo Y."/>
            <person name="Shizuri Y."/>
            <person name="Ichikawa N."/>
            <person name="Fujita N."/>
            <person name="Omura S."/>
            <person name="Takahashi Y."/>
        </authorList>
    </citation>
    <scope>NUCLEOTIDE SEQUENCE [LARGE SCALE GENOMIC DNA]</scope>
    <source>
        <strain evidence="3">NBRC 103263 / KCTC 29153 / YM16-304</strain>
    </source>
</reference>
<keyword evidence="1" id="KW-0812">Transmembrane</keyword>
<evidence type="ECO:0008006" key="4">
    <source>
        <dbReference type="Google" id="ProtNLM"/>
    </source>
</evidence>
<feature type="transmembrane region" description="Helical" evidence="1">
    <location>
        <begin position="30"/>
        <end position="52"/>
    </location>
</feature>
<dbReference type="Proteomes" id="UP000011863">
    <property type="component" value="Chromosome"/>
</dbReference>
<dbReference type="Pfam" id="PF09852">
    <property type="entry name" value="DUF2079"/>
    <property type="match status" value="1"/>
</dbReference>
<dbReference type="OrthoDB" id="5240834at2"/>
<feature type="transmembrane region" description="Helical" evidence="1">
    <location>
        <begin position="418"/>
        <end position="435"/>
    </location>
</feature>
<feature type="transmembrane region" description="Helical" evidence="1">
    <location>
        <begin position="313"/>
        <end position="338"/>
    </location>
</feature>
<protein>
    <recommendedName>
        <fullName evidence="4">DUF2079 domain-containing protein</fullName>
    </recommendedName>
</protein>
<feature type="transmembrane region" description="Helical" evidence="1">
    <location>
        <begin position="96"/>
        <end position="115"/>
    </location>
</feature>
<keyword evidence="1" id="KW-1133">Transmembrane helix</keyword>
<feature type="transmembrane region" description="Helical" evidence="1">
    <location>
        <begin position="171"/>
        <end position="189"/>
    </location>
</feature>
<evidence type="ECO:0000256" key="1">
    <source>
        <dbReference type="SAM" id="Phobius"/>
    </source>
</evidence>
<feature type="transmembrane region" description="Helical" evidence="1">
    <location>
        <begin position="229"/>
        <end position="253"/>
    </location>
</feature>
<dbReference type="KEGG" id="aym:YM304_20400"/>
<keyword evidence="1" id="KW-0472">Membrane</keyword>
<feature type="transmembrane region" description="Helical" evidence="1">
    <location>
        <begin position="196"/>
        <end position="223"/>
    </location>
</feature>
<sequence length="567" mass="62526">MTDLLDTDAPAHGDDVEPAVSPTLRQRVEAWVFGVTAAQAVLASIVVLYVWYFTQRSLDIHHALGTASYDSALYDQGVWLLSRGEAPFVTLMGRNLFGDHTSFVLLLLVPFYWIWPAAGVLFFAQSAAIGAGAIPVFLYGRRRLGSEWLALLAAAGYLVHPAIGWTNLENFHPDAFLGVFVGFAIYAALEHKWRMYLVFVVLALSVKEDASLVLVPLGVWVGVKRSWKIGLATVLGSVAFMAVAMFVVMRGLIGVPTRNTWRLPFSREGDGTLRAGLRIVDTAVTNPTDLVDHLRSDGRPWYLWQMTAPFAWLFLRLPTVAAISGLVLFTNILSTFWYQYQIEYHYALVAVPALSLGTIHAIGAMRERREVLLEDPVEHPDGSATDRSVGVGAEAGDAEGAGPVAVAAPRSVTVPVRAIAIAVLAASSLVGSYLWSPVPWGRTELFYGQPDNDWANAARDLIELVPGDAVLSAHYRITPHTAHRTEIYQFPTPFRSVLYGPNGNVDGPRIPDRAERVEYVLLPVTTDAYPHDDWLLIQEAFDLVDANDHWILYERDFDIPLPPERGS</sequence>
<dbReference type="RefSeq" id="WP_015441601.1">
    <property type="nucleotide sequence ID" value="NC_020520.1"/>
</dbReference>
<name>A0A6C7E2V4_ILUCY</name>